<comment type="catalytic activity">
    <reaction evidence="9">
        <text>4-CDP-2-C-methyl-D-erythritol + ATP = 4-CDP-2-C-methyl-D-erythritol 2-phosphate + ADP + H(+)</text>
        <dbReference type="Rhea" id="RHEA:18437"/>
        <dbReference type="ChEBI" id="CHEBI:15378"/>
        <dbReference type="ChEBI" id="CHEBI:30616"/>
        <dbReference type="ChEBI" id="CHEBI:57823"/>
        <dbReference type="ChEBI" id="CHEBI:57919"/>
        <dbReference type="ChEBI" id="CHEBI:456216"/>
        <dbReference type="EC" id="2.7.1.148"/>
    </reaction>
</comment>
<dbReference type="Proteomes" id="UP000006844">
    <property type="component" value="Chromosome"/>
</dbReference>
<evidence type="ECO:0000256" key="9">
    <source>
        <dbReference type="HAMAP-Rule" id="MF_00061"/>
    </source>
</evidence>
<dbReference type="HAMAP" id="MF_00061">
    <property type="entry name" value="IspE"/>
    <property type="match status" value="1"/>
</dbReference>
<dbReference type="UniPathway" id="UPA00056">
    <property type="reaction ID" value="UER00094"/>
</dbReference>
<feature type="domain" description="GHMP kinase N-terminal" evidence="10">
    <location>
        <begin position="68"/>
        <end position="146"/>
    </location>
</feature>
<evidence type="ECO:0000259" key="10">
    <source>
        <dbReference type="Pfam" id="PF00288"/>
    </source>
</evidence>
<evidence type="ECO:0000256" key="1">
    <source>
        <dbReference type="ARBA" id="ARBA00009684"/>
    </source>
</evidence>
<dbReference type="GO" id="GO:0016114">
    <property type="term" value="P:terpenoid biosynthetic process"/>
    <property type="evidence" value="ECO:0007669"/>
    <property type="project" value="UniProtKB-UniRule"/>
</dbReference>
<dbReference type="eggNOG" id="COG1947">
    <property type="taxonomic scope" value="Bacteria"/>
</dbReference>
<dbReference type="InterPro" id="IPR006204">
    <property type="entry name" value="GHMP_kinase_N_dom"/>
</dbReference>
<proteinExistence type="inferred from homology"/>
<evidence type="ECO:0000256" key="2">
    <source>
        <dbReference type="ARBA" id="ARBA00012052"/>
    </source>
</evidence>
<comment type="function">
    <text evidence="9">Catalyzes the phosphorylation of the position 2 hydroxy group of 4-diphosphocytidyl-2C-methyl-D-erythritol.</text>
</comment>
<sequence>MPVHVRSFSKINLGLRIGPTRPDGFHGLCTLYQTLALHDVVTVSATRAAETKISLESNHPAVPASAKNTAWRMVLSALEHMKVTAEVKIHIQKNLPIQGGMGAGSANAVAALLGLERELGEALSGPERLTLAGEIGSDVPLFLLGGTSMGLSRGEVLVPYPDLPPTPCVMAVPSVGVSTPVAFREWDRLHALTEATGFDRLEELSRVYASAFTPAGTGSSGASGVFADKISEDLAGNLLPALVRTGIENDFQEVVFQQHPPLRDILHALQGTEETPVENRAVTAMLSGSGSSLFGLYRTEADAMAAQQRVLGQGTRAIVTSTLPRSLYWGTMFEEVEERAEKAVRA</sequence>
<keyword evidence="5 9" id="KW-0547">Nucleotide-binding</keyword>
<gene>
    <name evidence="9" type="primary">ispE</name>
    <name evidence="12" type="ordered locus">AciPR4_3948</name>
</gene>
<dbReference type="EMBL" id="CP002467">
    <property type="protein sequence ID" value="ADV84697.1"/>
    <property type="molecule type" value="Genomic_DNA"/>
</dbReference>
<keyword evidence="6 9" id="KW-0418">Kinase</keyword>
<dbReference type="OrthoDB" id="9809438at2"/>
<dbReference type="STRING" id="401053.AciPR4_3948"/>
<dbReference type="Pfam" id="PF08544">
    <property type="entry name" value="GHMP_kinases_C"/>
    <property type="match status" value="1"/>
</dbReference>
<evidence type="ECO:0000313" key="13">
    <source>
        <dbReference type="Proteomes" id="UP000006844"/>
    </source>
</evidence>
<dbReference type="PIRSF" id="PIRSF010376">
    <property type="entry name" value="IspE"/>
    <property type="match status" value="1"/>
</dbReference>
<evidence type="ECO:0000259" key="11">
    <source>
        <dbReference type="Pfam" id="PF08544"/>
    </source>
</evidence>
<dbReference type="InterPro" id="IPR020568">
    <property type="entry name" value="Ribosomal_Su5_D2-typ_SF"/>
</dbReference>
<dbReference type="RefSeq" id="WP_013570427.1">
    <property type="nucleotide sequence ID" value="NC_014963.1"/>
</dbReference>
<evidence type="ECO:0000256" key="3">
    <source>
        <dbReference type="ARBA" id="ARBA00017473"/>
    </source>
</evidence>
<dbReference type="NCBIfam" id="TIGR00154">
    <property type="entry name" value="ispE"/>
    <property type="match status" value="1"/>
</dbReference>
<evidence type="ECO:0000256" key="7">
    <source>
        <dbReference type="ARBA" id="ARBA00022840"/>
    </source>
</evidence>
<dbReference type="Gene3D" id="3.30.70.890">
    <property type="entry name" value="GHMP kinase, C-terminal domain"/>
    <property type="match status" value="1"/>
</dbReference>
<feature type="active site" evidence="9">
    <location>
        <position position="10"/>
    </location>
</feature>
<protein>
    <recommendedName>
        <fullName evidence="3 9">4-diphosphocytidyl-2-C-methyl-D-erythritol kinase</fullName>
        <shortName evidence="9">CMK</shortName>
        <ecNumber evidence="2 9">2.7.1.148</ecNumber>
    </recommendedName>
    <alternativeName>
        <fullName evidence="8 9">4-(cytidine-5'-diphospho)-2-C-methyl-D-erythritol kinase</fullName>
    </alternativeName>
</protein>
<dbReference type="Pfam" id="PF00288">
    <property type="entry name" value="GHMP_kinases_N"/>
    <property type="match status" value="1"/>
</dbReference>
<dbReference type="InterPro" id="IPR004424">
    <property type="entry name" value="IspE"/>
</dbReference>
<organism evidence="12 13">
    <name type="scientific">Terriglobus saanensis (strain ATCC BAA-1853 / DSM 23119 / SP1PR4)</name>
    <dbReference type="NCBI Taxonomy" id="401053"/>
    <lineage>
        <taxon>Bacteria</taxon>
        <taxon>Pseudomonadati</taxon>
        <taxon>Acidobacteriota</taxon>
        <taxon>Terriglobia</taxon>
        <taxon>Terriglobales</taxon>
        <taxon>Acidobacteriaceae</taxon>
        <taxon>Terriglobus</taxon>
    </lineage>
</organism>
<dbReference type="KEGG" id="tsa:AciPR4_3948"/>
<comment type="similarity">
    <text evidence="1 9">Belongs to the GHMP kinase family. IspE subfamily.</text>
</comment>
<dbReference type="InterPro" id="IPR036554">
    <property type="entry name" value="GHMP_kinase_C_sf"/>
</dbReference>
<feature type="domain" description="GHMP kinase C-terminal" evidence="11">
    <location>
        <begin position="247"/>
        <end position="310"/>
    </location>
</feature>
<dbReference type="InterPro" id="IPR014721">
    <property type="entry name" value="Ribsml_uS5_D2-typ_fold_subgr"/>
</dbReference>
<comment type="caution">
    <text evidence="9">Lacks conserved residue(s) required for the propagation of feature annotation.</text>
</comment>
<comment type="pathway">
    <text evidence="9">Isoprenoid biosynthesis; isopentenyl diphosphate biosynthesis via DXP pathway; isopentenyl diphosphate from 1-deoxy-D-xylulose 5-phosphate: step 3/6.</text>
</comment>
<feature type="active site" evidence="9">
    <location>
        <position position="138"/>
    </location>
</feature>
<dbReference type="EC" id="2.7.1.148" evidence="2 9"/>
<accession>E8V300</accession>
<dbReference type="PANTHER" id="PTHR43527">
    <property type="entry name" value="4-DIPHOSPHOCYTIDYL-2-C-METHYL-D-ERYTHRITOL KINASE, CHLOROPLASTIC"/>
    <property type="match status" value="1"/>
</dbReference>
<evidence type="ECO:0000256" key="6">
    <source>
        <dbReference type="ARBA" id="ARBA00022777"/>
    </source>
</evidence>
<name>E8V300_TERSS</name>
<keyword evidence="9" id="KW-0414">Isoprene biosynthesis</keyword>
<dbReference type="PANTHER" id="PTHR43527:SF2">
    <property type="entry name" value="4-DIPHOSPHOCYTIDYL-2-C-METHYL-D-ERYTHRITOL KINASE, CHLOROPLASTIC"/>
    <property type="match status" value="1"/>
</dbReference>
<dbReference type="InterPro" id="IPR013750">
    <property type="entry name" value="GHMP_kinase_C_dom"/>
</dbReference>
<evidence type="ECO:0000256" key="8">
    <source>
        <dbReference type="ARBA" id="ARBA00032554"/>
    </source>
</evidence>
<dbReference type="GO" id="GO:0005524">
    <property type="term" value="F:ATP binding"/>
    <property type="evidence" value="ECO:0007669"/>
    <property type="project" value="UniProtKB-UniRule"/>
</dbReference>
<keyword evidence="4 9" id="KW-0808">Transferase</keyword>
<dbReference type="SUPFAM" id="SSF54211">
    <property type="entry name" value="Ribosomal protein S5 domain 2-like"/>
    <property type="match status" value="1"/>
</dbReference>
<dbReference type="Gene3D" id="3.30.230.10">
    <property type="match status" value="1"/>
</dbReference>
<dbReference type="SUPFAM" id="SSF55060">
    <property type="entry name" value="GHMP Kinase, C-terminal domain"/>
    <property type="match status" value="1"/>
</dbReference>
<dbReference type="GO" id="GO:0019288">
    <property type="term" value="P:isopentenyl diphosphate biosynthetic process, methylerythritol 4-phosphate pathway"/>
    <property type="evidence" value="ECO:0007669"/>
    <property type="project" value="UniProtKB-UniRule"/>
</dbReference>
<evidence type="ECO:0000256" key="5">
    <source>
        <dbReference type="ARBA" id="ARBA00022741"/>
    </source>
</evidence>
<keyword evidence="7 9" id="KW-0067">ATP-binding</keyword>
<dbReference type="HOGENOM" id="CLU_053057_1_1_0"/>
<dbReference type="AlphaFoldDB" id="E8V300"/>
<dbReference type="GO" id="GO:0050515">
    <property type="term" value="F:4-(cytidine 5'-diphospho)-2-C-methyl-D-erythritol kinase activity"/>
    <property type="evidence" value="ECO:0007669"/>
    <property type="project" value="UniProtKB-UniRule"/>
</dbReference>
<evidence type="ECO:0000313" key="12">
    <source>
        <dbReference type="EMBL" id="ADV84697.1"/>
    </source>
</evidence>
<evidence type="ECO:0000256" key="4">
    <source>
        <dbReference type="ARBA" id="ARBA00022679"/>
    </source>
</evidence>
<reference evidence="12 13" key="1">
    <citation type="journal article" date="2012" name="Stand. Genomic Sci.">
        <title>Complete genome sequence of Terriglobus saanensis type strain SP1PR4(T), an Acidobacteria from tundra soil.</title>
        <authorList>
            <person name="Rawat S.R."/>
            <person name="Mannisto M.K."/>
            <person name="Starovoytov V."/>
            <person name="Goodwin L."/>
            <person name="Nolan M."/>
            <person name="Hauser L."/>
            <person name="Land M."/>
            <person name="Davenport K.W."/>
            <person name="Woyke T."/>
            <person name="Haggblom M.M."/>
        </authorList>
    </citation>
    <scope>NUCLEOTIDE SEQUENCE</scope>
    <source>
        <strain evidence="13">ATCC BAA-1853 / DSM 23119 / SP1PR4</strain>
    </source>
</reference>
<keyword evidence="13" id="KW-1185">Reference proteome</keyword>